<evidence type="ECO:0000313" key="6">
    <source>
        <dbReference type="Proteomes" id="UP000037069"/>
    </source>
</evidence>
<dbReference type="OrthoDB" id="341587at2759"/>
<dbReference type="InterPro" id="IPR027038">
    <property type="entry name" value="RanGap"/>
</dbReference>
<sequence length="739" mass="84858">MEEVPVNEALTYPVHVNSISVPNDTALKRAYGIYKPSPQTIQLLSEQRRSVYTEAFIENTNLGTLSDLCVRVLARSFGPQPLPIVASNPCLLQVHYDALDVDLPLEKCYHLTDDRFWKRVVLAKHHDKTLAVKNNVNWKDLGVSLKYVELVESCPAEYWPEEEMKDLALKVKDFVSEMHIKRLQSLKERSFAKYFNSESESGSEEEEEGEESSESLLSTSSEEIIETTAVEQEDTTESQLELEKEMINKKAEMKRERQELRESKRKKREAKEAKRKEREASRATEEQPPPKKSSKKIPDNVFEIELSESSDDGEDRIIDKRNKALLLKHIKKYNYPAKDCHHIDLGFVQYFTNLQIFVIEFWGPLQNRNYHIRHRNFSFDDIKRLAGGLSHLSKLHTFRLRNSRMDAEKLSTLCRSLGFLPNLETLDFGFDNLGDDCASAFEELFQTTKTLCNLELESNGLGEQVLSQIGKSLKDYKAKDITYLGLARNPITDKALHDFVSEIIGTTHIVELNIRGAKFISDLGICCCLANELLGQHAALTKLDICAIKISSLAANELIKSLTKNQKLLDFYCVGCDLDEESEIDINVLLQRNKYIAENYYLGDSTITTEEIEKWINRTRNPILLKVLAERENQRECLEKRSLEYIPSSVSRTLPATSQSSLDLIPKMYEGHLKENSSVEISVTSGQVTQRFHYPANEFNEEEFLQHVSQPGPKERYYYFKMCKEKFAVKDNVKNISMI</sequence>
<feature type="region of interest" description="Disordered" evidence="4">
    <location>
        <begin position="197"/>
        <end position="300"/>
    </location>
</feature>
<proteinExistence type="predicted"/>
<feature type="compositionally biased region" description="Basic and acidic residues" evidence="4">
    <location>
        <begin position="241"/>
        <end position="262"/>
    </location>
</feature>
<evidence type="ECO:0008006" key="7">
    <source>
        <dbReference type="Google" id="ProtNLM"/>
    </source>
</evidence>
<dbReference type="GO" id="GO:0048471">
    <property type="term" value="C:perinuclear region of cytoplasm"/>
    <property type="evidence" value="ECO:0007669"/>
    <property type="project" value="TreeGrafter"/>
</dbReference>
<evidence type="ECO:0000256" key="1">
    <source>
        <dbReference type="ARBA" id="ARBA00022468"/>
    </source>
</evidence>
<evidence type="ECO:0000256" key="3">
    <source>
        <dbReference type="ARBA" id="ARBA00022737"/>
    </source>
</evidence>
<dbReference type="Proteomes" id="UP000037069">
    <property type="component" value="Unassembled WGS sequence"/>
</dbReference>
<dbReference type="GO" id="GO:0005096">
    <property type="term" value="F:GTPase activator activity"/>
    <property type="evidence" value="ECO:0007669"/>
    <property type="project" value="UniProtKB-KW"/>
</dbReference>
<evidence type="ECO:0000256" key="4">
    <source>
        <dbReference type="SAM" id="MobiDB-lite"/>
    </source>
</evidence>
<dbReference type="GO" id="GO:0031267">
    <property type="term" value="F:small GTPase binding"/>
    <property type="evidence" value="ECO:0007669"/>
    <property type="project" value="TreeGrafter"/>
</dbReference>
<feature type="compositionally biased region" description="Acidic residues" evidence="4">
    <location>
        <begin position="201"/>
        <end position="213"/>
    </location>
</feature>
<keyword evidence="6" id="KW-1185">Reference proteome</keyword>
<dbReference type="EMBL" id="JRES01001096">
    <property type="protein sequence ID" value="KNC25601.1"/>
    <property type="molecule type" value="Genomic_DNA"/>
</dbReference>
<dbReference type="Gene3D" id="3.80.10.10">
    <property type="entry name" value="Ribonuclease Inhibitor"/>
    <property type="match status" value="1"/>
</dbReference>
<dbReference type="GO" id="GO:0006913">
    <property type="term" value="P:nucleocytoplasmic transport"/>
    <property type="evidence" value="ECO:0007669"/>
    <property type="project" value="TreeGrafter"/>
</dbReference>
<organism evidence="5 6">
    <name type="scientific">Lucilia cuprina</name>
    <name type="common">Green bottle fly</name>
    <name type="synonym">Australian sheep blowfly</name>
    <dbReference type="NCBI Taxonomy" id="7375"/>
    <lineage>
        <taxon>Eukaryota</taxon>
        <taxon>Metazoa</taxon>
        <taxon>Ecdysozoa</taxon>
        <taxon>Arthropoda</taxon>
        <taxon>Hexapoda</taxon>
        <taxon>Insecta</taxon>
        <taxon>Pterygota</taxon>
        <taxon>Neoptera</taxon>
        <taxon>Endopterygota</taxon>
        <taxon>Diptera</taxon>
        <taxon>Brachycera</taxon>
        <taxon>Muscomorpha</taxon>
        <taxon>Oestroidea</taxon>
        <taxon>Calliphoridae</taxon>
        <taxon>Luciliinae</taxon>
        <taxon>Lucilia</taxon>
    </lineage>
</organism>
<dbReference type="PANTHER" id="PTHR24113:SF12">
    <property type="entry name" value="RAN GTPASE-ACTIVATING PROTEIN 1"/>
    <property type="match status" value="1"/>
</dbReference>
<gene>
    <name evidence="5" type="ORF">FF38_05795</name>
</gene>
<accession>A0A0L0C040</accession>
<name>A0A0L0C040_LUCCU</name>
<dbReference type="PANTHER" id="PTHR24113">
    <property type="entry name" value="RAN GTPASE-ACTIVATING PROTEIN 1"/>
    <property type="match status" value="1"/>
</dbReference>
<keyword evidence="1" id="KW-0343">GTPase activation</keyword>
<dbReference type="OMA" id="KVTHFDC"/>
<protein>
    <recommendedName>
        <fullName evidence="7">T-complex-associated testis-expressed protein 1</fullName>
    </recommendedName>
</protein>
<dbReference type="STRING" id="7375.A0A0L0C040"/>
<comment type="caution">
    <text evidence="5">The sequence shown here is derived from an EMBL/GenBank/DDBJ whole genome shotgun (WGS) entry which is preliminary data.</text>
</comment>
<evidence type="ECO:0000256" key="2">
    <source>
        <dbReference type="ARBA" id="ARBA00022614"/>
    </source>
</evidence>
<feature type="compositionally biased region" description="Basic and acidic residues" evidence="4">
    <location>
        <begin position="269"/>
        <end position="289"/>
    </location>
</feature>
<keyword evidence="3" id="KW-0677">Repeat</keyword>
<dbReference type="SUPFAM" id="SSF52047">
    <property type="entry name" value="RNI-like"/>
    <property type="match status" value="1"/>
</dbReference>
<dbReference type="GO" id="GO:0005634">
    <property type="term" value="C:nucleus"/>
    <property type="evidence" value="ECO:0007669"/>
    <property type="project" value="TreeGrafter"/>
</dbReference>
<dbReference type="InterPro" id="IPR032675">
    <property type="entry name" value="LRR_dom_sf"/>
</dbReference>
<reference evidence="5 6" key="1">
    <citation type="journal article" date="2015" name="Nat. Commun.">
        <title>Lucilia cuprina genome unlocks parasitic fly biology to underpin future interventions.</title>
        <authorList>
            <person name="Anstead C.A."/>
            <person name="Korhonen P.K."/>
            <person name="Young N.D."/>
            <person name="Hall R.S."/>
            <person name="Jex A.R."/>
            <person name="Murali S.C."/>
            <person name="Hughes D.S."/>
            <person name="Lee S.F."/>
            <person name="Perry T."/>
            <person name="Stroehlein A.J."/>
            <person name="Ansell B.R."/>
            <person name="Breugelmans B."/>
            <person name="Hofmann A."/>
            <person name="Qu J."/>
            <person name="Dugan S."/>
            <person name="Lee S.L."/>
            <person name="Chao H."/>
            <person name="Dinh H."/>
            <person name="Han Y."/>
            <person name="Doddapaneni H.V."/>
            <person name="Worley K.C."/>
            <person name="Muzny D.M."/>
            <person name="Ioannidis P."/>
            <person name="Waterhouse R.M."/>
            <person name="Zdobnov E.M."/>
            <person name="James P.J."/>
            <person name="Bagnall N.H."/>
            <person name="Kotze A.C."/>
            <person name="Gibbs R.A."/>
            <person name="Richards S."/>
            <person name="Batterham P."/>
            <person name="Gasser R.B."/>
        </authorList>
    </citation>
    <scope>NUCLEOTIDE SEQUENCE [LARGE SCALE GENOMIC DNA]</scope>
    <source>
        <strain evidence="5 6">LS</strain>
        <tissue evidence="5">Full body</tissue>
    </source>
</reference>
<dbReference type="GO" id="GO:0005829">
    <property type="term" value="C:cytosol"/>
    <property type="evidence" value="ECO:0007669"/>
    <property type="project" value="TreeGrafter"/>
</dbReference>
<dbReference type="AlphaFoldDB" id="A0A0L0C040"/>
<evidence type="ECO:0000313" key="5">
    <source>
        <dbReference type="EMBL" id="KNC25601.1"/>
    </source>
</evidence>
<keyword evidence="2" id="KW-0433">Leucine-rich repeat</keyword>